<feature type="domain" description="SGNH hydrolase-type esterase" evidence="2">
    <location>
        <begin position="206"/>
        <end position="393"/>
    </location>
</feature>
<dbReference type="InterPro" id="IPR036514">
    <property type="entry name" value="SGNH_hydro_sf"/>
</dbReference>
<gene>
    <name evidence="3" type="ORF">NMK_0645</name>
</gene>
<evidence type="ECO:0000259" key="2">
    <source>
        <dbReference type="Pfam" id="PF13472"/>
    </source>
</evidence>
<feature type="signal peptide" evidence="1">
    <location>
        <begin position="1"/>
        <end position="22"/>
    </location>
</feature>
<dbReference type="Proteomes" id="UP000245081">
    <property type="component" value="Unassembled WGS sequence"/>
</dbReference>
<dbReference type="SUPFAM" id="SSF52266">
    <property type="entry name" value="SGNH hydrolase"/>
    <property type="match status" value="1"/>
</dbReference>
<dbReference type="EMBL" id="BDOQ01000002">
    <property type="protein sequence ID" value="GBG13107.1"/>
    <property type="molecule type" value="Genomic_DNA"/>
</dbReference>
<dbReference type="CDD" id="cd01830">
    <property type="entry name" value="XynE_like"/>
    <property type="match status" value="1"/>
</dbReference>
<keyword evidence="4" id="KW-1185">Reference proteome</keyword>
<dbReference type="AlphaFoldDB" id="A0A2R5F3S7"/>
<proteinExistence type="predicted"/>
<dbReference type="Gene3D" id="3.40.50.1110">
    <property type="entry name" value="SGNH hydrolase"/>
    <property type="match status" value="1"/>
</dbReference>
<feature type="chain" id="PRO_5015350365" description="SGNH hydrolase-type esterase domain-containing protein" evidence="1">
    <location>
        <begin position="23"/>
        <end position="405"/>
    </location>
</feature>
<evidence type="ECO:0000313" key="4">
    <source>
        <dbReference type="Proteomes" id="UP000245081"/>
    </source>
</evidence>
<dbReference type="OrthoDB" id="1828825at2"/>
<comment type="caution">
    <text evidence="3">The sequence shown here is derived from an EMBL/GenBank/DDBJ whole genome shotgun (WGS) entry which is preliminary data.</text>
</comment>
<protein>
    <recommendedName>
        <fullName evidence="2">SGNH hydrolase-type esterase domain-containing protein</fullName>
    </recommendedName>
</protein>
<dbReference type="PANTHER" id="PTHR43784:SF2">
    <property type="entry name" value="GDSL-LIKE LIPASE_ACYLHYDROLASE, PUTATIVE (AFU_ORTHOLOGUE AFUA_2G00820)-RELATED"/>
    <property type="match status" value="1"/>
</dbReference>
<dbReference type="PROSITE" id="PS51257">
    <property type="entry name" value="PROKAR_LIPOPROTEIN"/>
    <property type="match status" value="1"/>
</dbReference>
<dbReference type="PANTHER" id="PTHR43784">
    <property type="entry name" value="GDSL-LIKE LIPASE/ACYLHYDROLASE, PUTATIVE (AFU_ORTHOLOGUE AFUA_2G00820)-RELATED"/>
    <property type="match status" value="1"/>
</dbReference>
<organism evidence="3 4">
    <name type="scientific">Novimethylophilus kurashikiensis</name>
    <dbReference type="NCBI Taxonomy" id="1825523"/>
    <lineage>
        <taxon>Bacteria</taxon>
        <taxon>Pseudomonadati</taxon>
        <taxon>Pseudomonadota</taxon>
        <taxon>Betaproteobacteria</taxon>
        <taxon>Nitrosomonadales</taxon>
        <taxon>Methylophilaceae</taxon>
        <taxon>Novimethylophilus</taxon>
    </lineage>
</organism>
<evidence type="ECO:0000256" key="1">
    <source>
        <dbReference type="SAM" id="SignalP"/>
    </source>
</evidence>
<evidence type="ECO:0000313" key="3">
    <source>
        <dbReference type="EMBL" id="GBG13107.1"/>
    </source>
</evidence>
<dbReference type="InterPro" id="IPR013830">
    <property type="entry name" value="SGNH_hydro"/>
</dbReference>
<dbReference type="GO" id="GO:0016788">
    <property type="term" value="F:hydrolase activity, acting on ester bonds"/>
    <property type="evidence" value="ECO:0007669"/>
    <property type="project" value="UniProtKB-ARBA"/>
</dbReference>
<sequence>MPARWLSLIAAALLACVTLACAEESPARWAATWTASPQPVWDNSYPTPVRIPESLNNSTVRQIARVSLGGKRWRVVISNRFGKTPLHLGEAHLGLSQGAGNLVAGSDRKLTFGGNASIDIPPGAPVVSDPVELEAQPFSNLAVSIYLPDLTPLTTFHWDGLQTAYIAPGNVSGNEIAVWSGRSKSRVFVSELLVETRSETRVIATLGDSITDGNATTQDANRRWPDLLAQRFANKPVAVINAGISGARLLKDRMGTNALARFDDDVLSQPGIASVIVLLGINDIGWAGSIDKGAEIPKAEALIAAYRQLIARAHIHGVRVIGGTLLPFEGAVYYSAEKEKVRQALNQWIRTSGELDAVADFDALLRDPAHPGKLLPTYDVGDHLHPNDAGSQAMADGLDLKTLLP</sequence>
<reference evidence="3 4" key="1">
    <citation type="journal article" date="2018" name="Environ. Microbiol.">
        <title>Isolation and genomic characterization of Novimethylophilus kurashikiensis gen. nov. sp. nov., a new lanthanide-dependent methylotrophic species of Methylophilaceae.</title>
        <authorList>
            <person name="Lv H."/>
            <person name="Sahin N."/>
            <person name="Tani A."/>
        </authorList>
    </citation>
    <scope>NUCLEOTIDE SEQUENCE [LARGE SCALE GENOMIC DNA]</scope>
    <source>
        <strain evidence="3 4">La2-4</strain>
    </source>
</reference>
<keyword evidence="1" id="KW-0732">Signal</keyword>
<dbReference type="InterPro" id="IPR053140">
    <property type="entry name" value="GDSL_Rv0518-like"/>
</dbReference>
<accession>A0A2R5F3S7</accession>
<name>A0A2R5F3S7_9PROT</name>
<dbReference type="Pfam" id="PF13472">
    <property type="entry name" value="Lipase_GDSL_2"/>
    <property type="match status" value="1"/>
</dbReference>